<dbReference type="EMBL" id="JACHJY010000012">
    <property type="protein sequence ID" value="MBB4986243.1"/>
    <property type="molecule type" value="Genomic_DNA"/>
</dbReference>
<gene>
    <name evidence="2" type="ORF">GGE06_007210</name>
</gene>
<proteinExistence type="predicted"/>
<dbReference type="Proteomes" id="UP000582643">
    <property type="component" value="Unassembled WGS sequence"/>
</dbReference>
<evidence type="ECO:0000313" key="3">
    <source>
        <dbReference type="Proteomes" id="UP000582643"/>
    </source>
</evidence>
<comment type="caution">
    <text evidence="2">The sequence shown here is derived from an EMBL/GenBank/DDBJ whole genome shotgun (WGS) entry which is preliminary data.</text>
</comment>
<keyword evidence="3" id="KW-1185">Reference proteome</keyword>
<evidence type="ECO:0000313" key="2">
    <source>
        <dbReference type="EMBL" id="MBB4986243.1"/>
    </source>
</evidence>
<protein>
    <recommendedName>
        <fullName evidence="4">WXG100 family type VII secretion target</fullName>
    </recommendedName>
</protein>
<name>A0A7W7U6Z8_9ACTN</name>
<reference evidence="2 3" key="1">
    <citation type="submission" date="2020-08" db="EMBL/GenBank/DDBJ databases">
        <title>Genomic Encyclopedia of Type Strains, Phase III (KMG-III): the genomes of soil and plant-associated and newly described type strains.</title>
        <authorList>
            <person name="Whitman W."/>
        </authorList>
    </citation>
    <scope>NUCLEOTIDE SEQUENCE [LARGE SCALE GENOMIC DNA]</scope>
    <source>
        <strain evidence="2 3">SFB5A</strain>
    </source>
</reference>
<dbReference type="RefSeq" id="WP_116159604.1">
    <property type="nucleotide sequence ID" value="NZ_JACHJY010000012.1"/>
</dbReference>
<evidence type="ECO:0000256" key="1">
    <source>
        <dbReference type="SAM" id="MobiDB-lite"/>
    </source>
</evidence>
<accession>A0A7W7U6Z8</accession>
<evidence type="ECO:0008006" key="4">
    <source>
        <dbReference type="Google" id="ProtNLM"/>
    </source>
</evidence>
<dbReference type="AlphaFoldDB" id="A0A7W7U6Z8"/>
<feature type="region of interest" description="Disordered" evidence="1">
    <location>
        <begin position="304"/>
        <end position="323"/>
    </location>
</feature>
<sequence>MDATELYQFLMTDVLEQPKAEQEPYHSLADSLGGYAGALSNAAANANQHMTRLLSSGSGEAMDALGEHWNTVRTQKVQSVADAGTRTTDVAREIADSIAATKSQIVGIASQCVQDVLAAQAAAVLTFGAAEAAALPAVQAAKTVSAQVVAKCNQHIASRLSLLQQDPAVAGLPDVAASLSGTASGGIAPALAAGAAVAGAGGGDAWGRPLPSGGGSGAGKGIEVDHAEHVRAAGALREVATEAYGIPAGTVTPAAAQNGVGAGSGDLGAAISATLGTVLDNLGKATTAFGDYLNGTLPDAVLRISGDQQTTDDGNRNRFGSMG</sequence>
<organism evidence="2 3">
    <name type="scientific">Streptomyces nymphaeiformis</name>
    <dbReference type="NCBI Taxonomy" id="2663842"/>
    <lineage>
        <taxon>Bacteria</taxon>
        <taxon>Bacillati</taxon>
        <taxon>Actinomycetota</taxon>
        <taxon>Actinomycetes</taxon>
        <taxon>Kitasatosporales</taxon>
        <taxon>Streptomycetaceae</taxon>
        <taxon>Streptomyces</taxon>
    </lineage>
</organism>